<keyword evidence="1" id="KW-0472">Membrane</keyword>
<feature type="transmembrane region" description="Helical" evidence="1">
    <location>
        <begin position="21"/>
        <end position="39"/>
    </location>
</feature>
<dbReference type="EMBL" id="JAVDWR010000026">
    <property type="protein sequence ID" value="MDR7122993.1"/>
    <property type="molecule type" value="Genomic_DNA"/>
</dbReference>
<proteinExistence type="predicted"/>
<reference evidence="2 3" key="1">
    <citation type="submission" date="2023-07" db="EMBL/GenBank/DDBJ databases">
        <title>Sorghum-associated microbial communities from plants grown in Nebraska, USA.</title>
        <authorList>
            <person name="Schachtman D."/>
        </authorList>
    </citation>
    <scope>NUCLEOTIDE SEQUENCE [LARGE SCALE GENOMIC DNA]</scope>
    <source>
        <strain evidence="2 3">4138</strain>
    </source>
</reference>
<keyword evidence="1" id="KW-1133">Transmembrane helix</keyword>
<name>A0ABU1W5I9_9GAMM</name>
<evidence type="ECO:0000313" key="2">
    <source>
        <dbReference type="EMBL" id="MDR7122993.1"/>
    </source>
</evidence>
<sequence>MGFFGYALEKRIWNTAVWRRFFYLVSIATLIQLVAAFWADGKQSLEVIVATVLSLPVIYALYQYSKADSAVWLQNKDNLKADLLDALLTAEPVLVVEKLNGTGKTTVTLLKEPEGYSVQISRTKHGKEEAFANSFNNIGHLAAFVEKYTAVTVTDFEEKYAQEC</sequence>
<evidence type="ECO:0000313" key="3">
    <source>
        <dbReference type="Proteomes" id="UP001257909"/>
    </source>
</evidence>
<keyword evidence="1" id="KW-0812">Transmembrane</keyword>
<accession>A0ABU1W5I9</accession>
<protein>
    <submittedName>
        <fullName evidence="2">Uncharacterized protein</fullName>
    </submittedName>
</protein>
<dbReference type="RefSeq" id="WP_310281727.1">
    <property type="nucleotide sequence ID" value="NZ_JAVDWR010000026.1"/>
</dbReference>
<comment type="caution">
    <text evidence="2">The sequence shown here is derived from an EMBL/GenBank/DDBJ whole genome shotgun (WGS) entry which is preliminary data.</text>
</comment>
<feature type="transmembrane region" description="Helical" evidence="1">
    <location>
        <begin position="45"/>
        <end position="62"/>
    </location>
</feature>
<organism evidence="2 3">
    <name type="scientific">Rheinheimera soli</name>
    <dbReference type="NCBI Taxonomy" id="443616"/>
    <lineage>
        <taxon>Bacteria</taxon>
        <taxon>Pseudomonadati</taxon>
        <taxon>Pseudomonadota</taxon>
        <taxon>Gammaproteobacteria</taxon>
        <taxon>Chromatiales</taxon>
        <taxon>Chromatiaceae</taxon>
        <taxon>Rheinheimera</taxon>
    </lineage>
</organism>
<evidence type="ECO:0000256" key="1">
    <source>
        <dbReference type="SAM" id="Phobius"/>
    </source>
</evidence>
<dbReference type="Proteomes" id="UP001257909">
    <property type="component" value="Unassembled WGS sequence"/>
</dbReference>
<gene>
    <name evidence="2" type="ORF">J2W69_003976</name>
</gene>
<keyword evidence="3" id="KW-1185">Reference proteome</keyword>